<comment type="caution">
    <text evidence="2">The sequence shown here is derived from an EMBL/GenBank/DDBJ whole genome shotgun (WGS) entry which is preliminary data.</text>
</comment>
<evidence type="ECO:0000313" key="3">
    <source>
        <dbReference type="Proteomes" id="UP001185331"/>
    </source>
</evidence>
<organism evidence="2 3">
    <name type="scientific">Deinococcus soli</name>
    <name type="common">ex Cha et al. 2016</name>
    <dbReference type="NCBI Taxonomy" id="1309411"/>
    <lineage>
        <taxon>Bacteria</taxon>
        <taxon>Thermotogati</taxon>
        <taxon>Deinococcota</taxon>
        <taxon>Deinococci</taxon>
        <taxon>Deinococcales</taxon>
        <taxon>Deinococcaceae</taxon>
        <taxon>Deinococcus</taxon>
    </lineage>
</organism>
<reference evidence="2" key="1">
    <citation type="submission" date="2023-07" db="EMBL/GenBank/DDBJ databases">
        <title>Sorghum-associated microbial communities from plants grown in Nebraska, USA.</title>
        <authorList>
            <person name="Schachtman D."/>
        </authorList>
    </citation>
    <scope>NUCLEOTIDE SEQUENCE</scope>
    <source>
        <strain evidence="2">BE330</strain>
    </source>
</reference>
<dbReference type="EMBL" id="JAVDQK010000005">
    <property type="protein sequence ID" value="MDR6218980.1"/>
    <property type="molecule type" value="Genomic_DNA"/>
</dbReference>
<dbReference type="RefSeq" id="WP_309853909.1">
    <property type="nucleotide sequence ID" value="NZ_JAVDQJ010000004.1"/>
</dbReference>
<dbReference type="Proteomes" id="UP001185331">
    <property type="component" value="Unassembled WGS sequence"/>
</dbReference>
<evidence type="ECO:0000313" key="2">
    <source>
        <dbReference type="EMBL" id="MDR6218980.1"/>
    </source>
</evidence>
<gene>
    <name evidence="2" type="ORF">J2Y00_002577</name>
</gene>
<protein>
    <submittedName>
        <fullName evidence="2">Uncharacterized protein</fullName>
    </submittedName>
</protein>
<name>A0AAE3XF67_9DEIO</name>
<proteinExistence type="predicted"/>
<sequence length="207" mass="22525">MIAWLITCAALIVAALQVRQRLTLQAQLRSRPAAPTESAEALTEELDVTSDDLHATLTQLHAALSDLRRTGETYHKALINATELLGGAEDFRLAVMDLPISTLSGLPLRLRFSTDGEYRAVLDELGELLHDDPEQYDDPAAAAQTYARHLIQYSMLLLAEPQHHHGRVVAQMLSAARDSTRAEHVPHPAPGAAPSAPAAPPATYEYL</sequence>
<evidence type="ECO:0000256" key="1">
    <source>
        <dbReference type="SAM" id="MobiDB-lite"/>
    </source>
</evidence>
<feature type="region of interest" description="Disordered" evidence="1">
    <location>
        <begin position="177"/>
        <end position="207"/>
    </location>
</feature>
<dbReference type="AlphaFoldDB" id="A0AAE3XF67"/>
<accession>A0AAE3XF67</accession>